<protein>
    <recommendedName>
        <fullName evidence="4">SHOCT domain-containing protein</fullName>
    </recommendedName>
</protein>
<keyword evidence="3" id="KW-1185">Reference proteome</keyword>
<evidence type="ECO:0000256" key="1">
    <source>
        <dbReference type="SAM" id="Phobius"/>
    </source>
</evidence>
<proteinExistence type="predicted"/>
<sequence>MGPWCGQMGVSGWIGMVAFWLVIVALVIWAISRMFPVQSGGSARATLDARLARGDIDPETYRLIRDELDGLEAAGRGPR</sequence>
<feature type="transmembrane region" description="Helical" evidence="1">
    <location>
        <begin position="12"/>
        <end position="31"/>
    </location>
</feature>
<dbReference type="OrthoDB" id="4829026at2"/>
<dbReference type="RefSeq" id="WP_043605782.1">
    <property type="nucleotide sequence ID" value="NZ_AXCY01000035.1"/>
</dbReference>
<evidence type="ECO:0000313" key="2">
    <source>
        <dbReference type="EMBL" id="KGM10909.1"/>
    </source>
</evidence>
<reference evidence="2 3" key="2">
    <citation type="journal article" date="2015" name="Stand. Genomic Sci.">
        <title>Draft genome sequence of Cellulomonas carbonis T26(T) and comparative analysis of six Cellulomonas genomes.</title>
        <authorList>
            <person name="Zhuang W."/>
            <person name="Zhang S."/>
            <person name="Xia X."/>
            <person name="Wang G."/>
        </authorList>
    </citation>
    <scope>NUCLEOTIDE SEQUENCE [LARGE SCALE GENOMIC DNA]</scope>
    <source>
        <strain evidence="2 3">T26</strain>
    </source>
</reference>
<gene>
    <name evidence="2" type="ORF">N868_13035</name>
</gene>
<keyword evidence="1" id="KW-1133">Transmembrane helix</keyword>
<reference evidence="2 3" key="1">
    <citation type="submission" date="2013-08" db="EMBL/GenBank/DDBJ databases">
        <title>Genome sequencing of Cellulomonas carbonis T26.</title>
        <authorList>
            <person name="Chen F."/>
            <person name="Li Y."/>
            <person name="Wang G."/>
        </authorList>
    </citation>
    <scope>NUCLEOTIDE SEQUENCE [LARGE SCALE GENOMIC DNA]</scope>
    <source>
        <strain evidence="2 3">T26</strain>
    </source>
</reference>
<evidence type="ECO:0008006" key="4">
    <source>
        <dbReference type="Google" id="ProtNLM"/>
    </source>
</evidence>
<dbReference type="AlphaFoldDB" id="A0A0A0BUT2"/>
<dbReference type="EMBL" id="AXCY01000035">
    <property type="protein sequence ID" value="KGM10909.1"/>
    <property type="molecule type" value="Genomic_DNA"/>
</dbReference>
<keyword evidence="1" id="KW-0472">Membrane</keyword>
<accession>A0A0A0BUT2</accession>
<dbReference type="Proteomes" id="UP000029839">
    <property type="component" value="Unassembled WGS sequence"/>
</dbReference>
<keyword evidence="1" id="KW-0812">Transmembrane</keyword>
<evidence type="ECO:0000313" key="3">
    <source>
        <dbReference type="Proteomes" id="UP000029839"/>
    </source>
</evidence>
<organism evidence="2 3">
    <name type="scientific">Cellulomonas carbonis T26</name>
    <dbReference type="NCBI Taxonomy" id="947969"/>
    <lineage>
        <taxon>Bacteria</taxon>
        <taxon>Bacillati</taxon>
        <taxon>Actinomycetota</taxon>
        <taxon>Actinomycetes</taxon>
        <taxon>Micrococcales</taxon>
        <taxon>Cellulomonadaceae</taxon>
        <taxon>Cellulomonas</taxon>
    </lineage>
</organism>
<name>A0A0A0BUT2_9CELL</name>
<comment type="caution">
    <text evidence="2">The sequence shown here is derived from an EMBL/GenBank/DDBJ whole genome shotgun (WGS) entry which is preliminary data.</text>
</comment>